<proteinExistence type="predicted"/>
<reference evidence="1" key="1">
    <citation type="submission" date="2020-11" db="EMBL/GenBank/DDBJ databases">
        <authorList>
            <consortium name="DOE Joint Genome Institute"/>
            <person name="Ahrendt S."/>
            <person name="Riley R."/>
            <person name="Andreopoulos W."/>
            <person name="LaButti K."/>
            <person name="Pangilinan J."/>
            <person name="Ruiz-duenas F.J."/>
            <person name="Barrasa J.M."/>
            <person name="Sanchez-Garcia M."/>
            <person name="Camarero S."/>
            <person name="Miyauchi S."/>
            <person name="Serrano A."/>
            <person name="Linde D."/>
            <person name="Babiker R."/>
            <person name="Drula E."/>
            <person name="Ayuso-Fernandez I."/>
            <person name="Pacheco R."/>
            <person name="Padilla G."/>
            <person name="Ferreira P."/>
            <person name="Barriuso J."/>
            <person name="Kellner H."/>
            <person name="Castanera R."/>
            <person name="Alfaro M."/>
            <person name="Ramirez L."/>
            <person name="Pisabarro A.G."/>
            <person name="Kuo A."/>
            <person name="Tritt A."/>
            <person name="Lipzen A."/>
            <person name="He G."/>
            <person name="Yan M."/>
            <person name="Ng V."/>
            <person name="Cullen D."/>
            <person name="Martin F."/>
            <person name="Rosso M.-N."/>
            <person name="Henrissat B."/>
            <person name="Hibbett D."/>
            <person name="Martinez A.T."/>
            <person name="Grigoriev I.V."/>
        </authorList>
    </citation>
    <scope>NUCLEOTIDE SEQUENCE</scope>
    <source>
        <strain evidence="1">AH 44721</strain>
    </source>
</reference>
<dbReference type="OrthoDB" id="2269034at2759"/>
<protein>
    <recommendedName>
        <fullName evidence="3">F-box domain-containing protein</fullName>
    </recommendedName>
</protein>
<dbReference type="EMBL" id="JADNYJ010000135">
    <property type="protein sequence ID" value="KAF8881051.1"/>
    <property type="molecule type" value="Genomic_DNA"/>
</dbReference>
<evidence type="ECO:0000313" key="2">
    <source>
        <dbReference type="Proteomes" id="UP000724874"/>
    </source>
</evidence>
<evidence type="ECO:0000313" key="1">
    <source>
        <dbReference type="EMBL" id="KAF8881051.1"/>
    </source>
</evidence>
<name>A0A9P5THD2_GYMJU</name>
<organism evidence="1 2">
    <name type="scientific">Gymnopilus junonius</name>
    <name type="common">Spectacular rustgill mushroom</name>
    <name type="synonym">Gymnopilus spectabilis subsp. junonius</name>
    <dbReference type="NCBI Taxonomy" id="109634"/>
    <lineage>
        <taxon>Eukaryota</taxon>
        <taxon>Fungi</taxon>
        <taxon>Dikarya</taxon>
        <taxon>Basidiomycota</taxon>
        <taxon>Agaricomycotina</taxon>
        <taxon>Agaricomycetes</taxon>
        <taxon>Agaricomycetidae</taxon>
        <taxon>Agaricales</taxon>
        <taxon>Agaricineae</taxon>
        <taxon>Hymenogastraceae</taxon>
        <taxon>Gymnopilus</taxon>
    </lineage>
</organism>
<dbReference type="AlphaFoldDB" id="A0A9P5THD2"/>
<accession>A0A9P5THD2</accession>
<keyword evidence="2" id="KW-1185">Reference proteome</keyword>
<evidence type="ECO:0008006" key="3">
    <source>
        <dbReference type="Google" id="ProtNLM"/>
    </source>
</evidence>
<gene>
    <name evidence="1" type="ORF">CPB84DRAFT_1851692</name>
</gene>
<dbReference type="Proteomes" id="UP000724874">
    <property type="component" value="Unassembled WGS sequence"/>
</dbReference>
<comment type="caution">
    <text evidence="1">The sequence shown here is derived from an EMBL/GenBank/DDBJ whole genome shotgun (WGS) entry which is preliminary data.</text>
</comment>
<sequence>MHSCSRCGHIDRPHHLQPRELCRVSKSHWCDVCAKLDYLNVKITRAQAALQELFDQRDDLRTQLNQAHPSIVDRLPVEIASTIFTLYASNISRTESPLILGAVCQNWRQIAWTTPSVWMFLRFRSYTSRAICSETRLQLVRDWLIRSKKTSLSIDLGTYSLKGGDGNIQQVYHLVDIINQHCDHWHSLDLHMPSFLLAHFNDTICDSSALHTLSMASTDSSANDPDLTIPSLSRVSPKSVKIYGPLLNPHSLNWDRVTHLTLLPSAIDQILQILRMGPALQSCCFALSSSRSTIPVSETDSAVTHPLLHSLDIEAANDSLGLFFSNVTFPALGELSIRGIDLHLQGQEFASFLTRSSSGLKSLNVDEVTFTSEDFLRMIRLTPYLEELDILLGSTDADVLTPFYQALANHLPANDGLLPQLTRPLLPSLRAFGWMGDDAFPWEAIPRFFAPFSADDRTRRRPLEEITICCSLQAQDPIPYISEDVISQLSEFANQVRFKFDVDIDGKVDDLWKLSLEKIEKKDEGSNVAQSNLLYGYGYRQSDVIL</sequence>